<protein>
    <submittedName>
        <fullName evidence="7">Fibrocystin-L-like 2</fullName>
    </submittedName>
</protein>
<dbReference type="InterPro" id="IPR037524">
    <property type="entry name" value="PA14/GLEYA"/>
</dbReference>
<feature type="compositionally biased region" description="Acidic residues" evidence="4">
    <location>
        <begin position="1418"/>
        <end position="1434"/>
    </location>
</feature>
<organism evidence="7 8">
    <name type="scientific">Homarus americanus</name>
    <name type="common">American lobster</name>
    <dbReference type="NCBI Taxonomy" id="6706"/>
    <lineage>
        <taxon>Eukaryota</taxon>
        <taxon>Metazoa</taxon>
        <taxon>Ecdysozoa</taxon>
        <taxon>Arthropoda</taxon>
        <taxon>Crustacea</taxon>
        <taxon>Multicrustacea</taxon>
        <taxon>Malacostraca</taxon>
        <taxon>Eumalacostraca</taxon>
        <taxon>Eucarida</taxon>
        <taxon>Decapoda</taxon>
        <taxon>Pleocyemata</taxon>
        <taxon>Astacidea</taxon>
        <taxon>Nephropoidea</taxon>
        <taxon>Nephropidae</taxon>
        <taxon>Homarus</taxon>
    </lineage>
</organism>
<dbReference type="PANTHER" id="PTHR46769:SF2">
    <property type="entry name" value="FIBROCYSTIN-L ISOFORM 2 PRECURSOR-RELATED"/>
    <property type="match status" value="1"/>
</dbReference>
<keyword evidence="3" id="KW-0677">Repeat</keyword>
<feature type="domain" description="PA14" evidence="6">
    <location>
        <begin position="219"/>
        <end position="359"/>
    </location>
</feature>
<dbReference type="InterPro" id="IPR019316">
    <property type="entry name" value="G8_domain"/>
</dbReference>
<evidence type="ECO:0000259" key="6">
    <source>
        <dbReference type="PROSITE" id="PS51820"/>
    </source>
</evidence>
<dbReference type="Gene3D" id="2.60.40.420">
    <property type="entry name" value="Cupredoxins - blue copper proteins"/>
    <property type="match status" value="1"/>
</dbReference>
<evidence type="ECO:0000256" key="3">
    <source>
        <dbReference type="ARBA" id="ARBA00022737"/>
    </source>
</evidence>
<dbReference type="InterPro" id="IPR002909">
    <property type="entry name" value="IPT_dom"/>
</dbReference>
<dbReference type="SMART" id="SM00429">
    <property type="entry name" value="IPT"/>
    <property type="match status" value="8"/>
</dbReference>
<dbReference type="PROSITE" id="PS51820">
    <property type="entry name" value="PA14"/>
    <property type="match status" value="1"/>
</dbReference>
<comment type="subcellular location">
    <subcellularLocation>
        <location evidence="1">Cell envelope</location>
    </subcellularLocation>
</comment>
<reference evidence="7" key="1">
    <citation type="journal article" date="2021" name="Sci. Adv.">
        <title>The American lobster genome reveals insights on longevity, neural, and immune adaptations.</title>
        <authorList>
            <person name="Polinski J.M."/>
            <person name="Zimin A.V."/>
            <person name="Clark K.F."/>
            <person name="Kohn A.B."/>
            <person name="Sadowski N."/>
            <person name="Timp W."/>
            <person name="Ptitsyn A."/>
            <person name="Khanna P."/>
            <person name="Romanova D.Y."/>
            <person name="Williams P."/>
            <person name="Greenwood S.J."/>
            <person name="Moroz L.L."/>
            <person name="Walt D.R."/>
            <person name="Bodnar A.G."/>
        </authorList>
    </citation>
    <scope>NUCLEOTIDE SEQUENCE</scope>
    <source>
        <strain evidence="7">GMGI-L3</strain>
    </source>
</reference>
<dbReference type="InterPro" id="IPR014756">
    <property type="entry name" value="Ig_E-set"/>
</dbReference>
<dbReference type="InterPro" id="IPR013783">
    <property type="entry name" value="Ig-like_fold"/>
</dbReference>
<evidence type="ECO:0000313" key="7">
    <source>
        <dbReference type="EMBL" id="KAG7173087.1"/>
    </source>
</evidence>
<feature type="domain" description="G8" evidence="5">
    <location>
        <begin position="1933"/>
        <end position="1976"/>
    </location>
</feature>
<proteinExistence type="predicted"/>
<dbReference type="CDD" id="cd00102">
    <property type="entry name" value="IPT"/>
    <property type="match status" value="2"/>
</dbReference>
<dbReference type="EMBL" id="JAHLQT010010178">
    <property type="protein sequence ID" value="KAG7173087.1"/>
    <property type="molecule type" value="Genomic_DNA"/>
</dbReference>
<dbReference type="InterPro" id="IPR008972">
    <property type="entry name" value="Cupredoxin"/>
</dbReference>
<dbReference type="SUPFAM" id="SSF49503">
    <property type="entry name" value="Cupredoxins"/>
    <property type="match status" value="1"/>
</dbReference>
<keyword evidence="8" id="KW-1185">Reference proteome</keyword>
<keyword evidence="2" id="KW-0732">Signal</keyword>
<comment type="caution">
    <text evidence="7">The sequence shown here is derived from an EMBL/GenBank/DDBJ whole genome shotgun (WGS) entry which is preliminary data.</text>
</comment>
<dbReference type="InterPro" id="IPR052387">
    <property type="entry name" value="Fibrocystin"/>
</dbReference>
<evidence type="ECO:0000259" key="5">
    <source>
        <dbReference type="PROSITE" id="PS51484"/>
    </source>
</evidence>
<name>A0A8J5TJE5_HOMAM</name>
<dbReference type="Pfam" id="PF10162">
    <property type="entry name" value="G8"/>
    <property type="match status" value="1"/>
</dbReference>
<sequence>MGASRVYVIKVYVDGSETTGYATVEYASWRGPVIDRVIPAWSLPGAMVEYQGNLHTTKYLMIDAEDPTSSDPSKGAVITKVYMGGVDCEMVNATTGMLYVPLTSTRKLHCLVTSTYIGPMNTSVYVTDRGASSSTKWGMGVDSQDRLFQHHTYAAVESVSPDTSSSGGGALLTITGVGFDSNLGATEVRVGGAVCELQEITGEIITCLSPPQHLTGPGSGERGLIFELWEGAYFSNLAHLPYWDNLTSTHPNYTSSVTLETRFDINLQAPSTGRIRGYIHAPHDGVYSLGVQLGKASIIYVATNGNPDNKTNVAHWQHLYLQKDTPAYMEIIFNSEESTFFRLMFNDFNAKFTSSQSYMASNERQQVRFKAGVRWETQRLTLEGEPGNAKLFLQGVTSSLLNVSDPNEVKQALLNMTEQLCEVLGDGPKFGLQAGYEVWETKPPGDNGNSFNEIEPFCGRVVQETRRNSPQLYYNNDVSTMVDANTYKYVCLALRGNVESMMSVRFYWKDKWNRNRDDTIWFNHNITSTPVTWTYKCLSLHDVVANSWMKDQHISGQRLLVKHVWAPKPSTSLDTVYVDEFALVDLDITVVQRRPSALKSLGILVTEVEAAPVEGVNNSYDVSFITSNCAGDFPLLGVFSGSVNTSWLTELAITDSASFEVGVGQVTVNRQVVATHSVGGTWDLLIQGKTIAGISSTVDEQELSTKIETGLGGGRVAVSSSGTCYKRSYQLEWLDDPGMKDLVEVEDTGLVFDGETLEVEIKRTGEGKIWHDTLHVDFLTTWREEPQVVVTVNKYTAACLGDCSLTYDDSLTPTMSTVSGSVDGTGVYTITVTGSGFTSTVTSDYRVTLGGNECTVTTVTPTQVTCTVKLHAGEHDVTLTMQPIGAALTSSRAATTYTVPLTVSAITPTTGGTGGGYTVVISGTGFPSSSTSSWDGVVMLGGAECVPVGDADGVSITCLVSAAEASVVDVVVTVGSLSATLSGSFTYDASLSASLTSASPSVLSVTGGQELVISGSSFGSDTNGAQGFASGDVSVTYTLVITGSSVLKGSVNGGTIVVLKGQGFGTNCSLLEVDLGDSAKCEVTDCSDTEVTCAVLLTPVNHVVTNMGTDPSYGVGFAWSPRLVEAREGDSMTWQWNKKDEFSILRHNIFQSVSSTSFTYDGSGFHSGSPTPAGSMTVYFPHEGTYYYAGDPVSDKLVMSGQINVVKPENHIYKVTLTLGGVAAEFNPSGDGVVVTVNGCVPILLEPLNGCTSTAPSPPDAEHLGNSLTNIVNFKSEGQVTVVPVVTSFEPTEGSVAGGTTITITGTGLKGYNGVASVRLGAVECQVTSISATTITCTTIPTAASTVPLSVYVSGVEAVSDVSDSTFSFTEAATPTVSGVSVSGDSITITGLKFGTDDAKVTVTLNPVAGRRRRSMEEEVEEEEEEEEEDVPREEDVLIDDEVGVYDEDAEETRSSYRPKVQSHLFDKMDANSAFWGHFTKTSGRTFTETKKLGAWRVGGTNRATLDSPDDHLARVTRVKRQADPLPSYDCSPTSVTDTTIICDAPGIPAGNYDITVAIEGLGDASVDSAASQVTVAPEVTSLTPAEGSVHGGALLTIAGTGFNPGEVSVTLDGAVCHLETETTTSLTCRTSAHTAGTVSVTITSGTASVSPPPTFTYDDTKTPGLTSITPSTGVTPGTTLTLEGANLQPSGTTPEVLVDGTSCTVITASLTAVTCTTPDLVGGSHGVIVRDSTYGDSNEVTVSYVFSATSVTPSTGSFGGSEVTVTGEGFDPSGGSRVTFCGELCDPVNFNSSTTLVCVAPAIVDDGSGTKTCDIVVTNPDGSTNTLTNSFTYDASLTPVVTAISPVRGGTAGGTLLTITGTGFAASGNKVTIGGSECVVNTETTSQITCTTEAHQGPGYFPVLVDVPSNGLSTSTGNDGTFFYIDRWSSIYTWGGGPVPSEGQLVVIEEGQTILMDQSTEVLKMLLIKGEGYIS</sequence>
<evidence type="ECO:0000256" key="4">
    <source>
        <dbReference type="SAM" id="MobiDB-lite"/>
    </source>
</evidence>
<evidence type="ECO:0000313" key="8">
    <source>
        <dbReference type="Proteomes" id="UP000747542"/>
    </source>
</evidence>
<accession>A0A8J5TJE5</accession>
<dbReference type="Gene3D" id="2.60.40.10">
    <property type="entry name" value="Immunoglobulins"/>
    <property type="match status" value="9"/>
</dbReference>
<dbReference type="CDD" id="cd00603">
    <property type="entry name" value="IPT_PCSR"/>
    <property type="match status" value="4"/>
</dbReference>
<evidence type="ECO:0000256" key="2">
    <source>
        <dbReference type="ARBA" id="ARBA00022729"/>
    </source>
</evidence>
<evidence type="ECO:0000256" key="1">
    <source>
        <dbReference type="ARBA" id="ARBA00004196"/>
    </source>
</evidence>
<dbReference type="PANTHER" id="PTHR46769">
    <property type="entry name" value="POLYCYSTIC KIDNEY AND HEPATIC DISEASE 1 (AUTOSOMAL RECESSIVE)-LIKE 1"/>
    <property type="match status" value="1"/>
</dbReference>
<dbReference type="Pfam" id="PF01833">
    <property type="entry name" value="TIG"/>
    <property type="match status" value="8"/>
</dbReference>
<dbReference type="SUPFAM" id="SSF81296">
    <property type="entry name" value="E set domains"/>
    <property type="match status" value="9"/>
</dbReference>
<dbReference type="PROSITE" id="PS51484">
    <property type="entry name" value="G8"/>
    <property type="match status" value="1"/>
</dbReference>
<feature type="region of interest" description="Disordered" evidence="4">
    <location>
        <begin position="1411"/>
        <end position="1434"/>
    </location>
</feature>
<dbReference type="Proteomes" id="UP000747542">
    <property type="component" value="Unassembled WGS sequence"/>
</dbReference>
<gene>
    <name evidence="7" type="primary">Pkhd1l1-L2</name>
    <name evidence="7" type="ORF">Hamer_G008610</name>
</gene>